<feature type="modified residue" description="N6-(pyridoxal phosphate)lysine" evidence="6">
    <location>
        <position position="255"/>
    </location>
</feature>
<evidence type="ECO:0000313" key="9">
    <source>
        <dbReference type="Proteomes" id="UP000027135"/>
    </source>
</evidence>
<dbReference type="PROSITE" id="PS00392">
    <property type="entry name" value="DDC_GAD_HDC_YDC"/>
    <property type="match status" value="1"/>
</dbReference>
<evidence type="ECO:0000256" key="6">
    <source>
        <dbReference type="PIRSR" id="PIRSR602129-50"/>
    </source>
</evidence>
<dbReference type="STRING" id="136037.A0A067QTL9"/>
<comment type="cofactor">
    <cofactor evidence="1 6 7">
        <name>pyridoxal 5'-phosphate</name>
        <dbReference type="ChEBI" id="CHEBI:597326"/>
    </cofactor>
</comment>
<dbReference type="Gene3D" id="3.40.640.10">
    <property type="entry name" value="Type I PLP-dependent aspartate aminotransferase-like (Major domain)"/>
    <property type="match status" value="1"/>
</dbReference>
<dbReference type="SUPFAM" id="SSF53383">
    <property type="entry name" value="PLP-dependent transferases"/>
    <property type="match status" value="1"/>
</dbReference>
<proteinExistence type="inferred from homology"/>
<protein>
    <recommendedName>
        <fullName evidence="10">Cysteine sulfinic acid decarboxylase</fullName>
    </recommendedName>
</protein>
<keyword evidence="9" id="KW-1185">Reference proteome</keyword>
<dbReference type="GO" id="GO:0016831">
    <property type="term" value="F:carboxy-lyase activity"/>
    <property type="evidence" value="ECO:0007669"/>
    <property type="project" value="UniProtKB-KW"/>
</dbReference>
<accession>A0A067QTL9</accession>
<organism evidence="8 9">
    <name type="scientific">Zootermopsis nevadensis</name>
    <name type="common">Dampwood termite</name>
    <dbReference type="NCBI Taxonomy" id="136037"/>
    <lineage>
        <taxon>Eukaryota</taxon>
        <taxon>Metazoa</taxon>
        <taxon>Ecdysozoa</taxon>
        <taxon>Arthropoda</taxon>
        <taxon>Hexapoda</taxon>
        <taxon>Insecta</taxon>
        <taxon>Pterygota</taxon>
        <taxon>Neoptera</taxon>
        <taxon>Polyneoptera</taxon>
        <taxon>Dictyoptera</taxon>
        <taxon>Blattodea</taxon>
        <taxon>Blattoidea</taxon>
        <taxon>Termitoidae</taxon>
        <taxon>Termopsidae</taxon>
        <taxon>Zootermopsis</taxon>
    </lineage>
</organism>
<name>A0A067QTL9_ZOONE</name>
<dbReference type="GO" id="GO:0005737">
    <property type="term" value="C:cytoplasm"/>
    <property type="evidence" value="ECO:0007669"/>
    <property type="project" value="TreeGrafter"/>
</dbReference>
<comment type="similarity">
    <text evidence="2 7">Belongs to the group II decarboxylase family.</text>
</comment>
<dbReference type="InParanoid" id="A0A067QTL9"/>
<dbReference type="Pfam" id="PF00282">
    <property type="entry name" value="Pyridoxal_deC"/>
    <property type="match status" value="1"/>
</dbReference>
<feature type="non-terminal residue" evidence="8">
    <location>
        <position position="1"/>
    </location>
</feature>
<dbReference type="Gene3D" id="3.90.1150.170">
    <property type="match status" value="1"/>
</dbReference>
<keyword evidence="3" id="KW-0210">Decarboxylase</keyword>
<dbReference type="InterPro" id="IPR015424">
    <property type="entry name" value="PyrdxlP-dep_Trfase"/>
</dbReference>
<dbReference type="InterPro" id="IPR002129">
    <property type="entry name" value="PyrdxlP-dep_de-COase"/>
</dbReference>
<dbReference type="eggNOG" id="KOG0629">
    <property type="taxonomic scope" value="Eukaryota"/>
</dbReference>
<dbReference type="PANTHER" id="PTHR45677">
    <property type="entry name" value="GLUTAMATE DECARBOXYLASE-RELATED"/>
    <property type="match status" value="1"/>
</dbReference>
<dbReference type="AlphaFoldDB" id="A0A067QTL9"/>
<evidence type="ECO:0000256" key="5">
    <source>
        <dbReference type="ARBA" id="ARBA00023239"/>
    </source>
</evidence>
<dbReference type="InterPro" id="IPR021115">
    <property type="entry name" value="Pyridoxal-P_BS"/>
</dbReference>
<gene>
    <name evidence="8" type="ORF">L798_13050</name>
</gene>
<keyword evidence="5 7" id="KW-0456">Lyase</keyword>
<sequence>DLQEILSLEPDAQGVHEDELLHLCRDIVTYSVQTCHPHFKNQLYGGTDPYGLAGAWLAEALNTNIHTYEVAPVFVLVEHAVLQHVLNIFGFPNGDGIFAPGGSMSNMYGMVLARYKAIPDSKVKGLSGLPPLVVFASEDGHYSVKKAAHWLGIGTENVILVKTDCYGKMIPSDLICCIQQTIMEGKKPFFVSATAGTTVLGAFDPLEQLADVCQQYGLWLHVDACWGGTLMLSKKYCHCLKGLDRVDSVAWNPHKMLGAPLQCAMFLTKEKVVDHQLLLSMCNLFVNSVQYIFSCSIRDKSVQCGRKVDAFKLWLMWKARGSSEFESLINDAMDASRYLKERIQARPGFRLVLDEFECTNVCFWFIPPSLRGQEENEEWWDKIHNVAPKIKEKLILSGTLMIGYQPLPHRGLKNFFRFVTSCHPSPSYADMDHVWQDIERHGADL</sequence>
<dbReference type="InterPro" id="IPR015421">
    <property type="entry name" value="PyrdxlP-dep_Trfase_major"/>
</dbReference>
<dbReference type="FunCoup" id="A0A067QTL9">
    <property type="interactions" value="52"/>
</dbReference>
<evidence type="ECO:0000256" key="3">
    <source>
        <dbReference type="ARBA" id="ARBA00022793"/>
    </source>
</evidence>
<dbReference type="PANTHER" id="PTHR45677:SF8">
    <property type="entry name" value="CYSTEINE SULFINIC ACID DECARBOXYLASE"/>
    <property type="match status" value="1"/>
</dbReference>
<dbReference type="CDD" id="cd06450">
    <property type="entry name" value="DOPA_deC_like"/>
    <property type="match status" value="1"/>
</dbReference>
<evidence type="ECO:0000256" key="4">
    <source>
        <dbReference type="ARBA" id="ARBA00022898"/>
    </source>
</evidence>
<dbReference type="EMBL" id="KK852969">
    <property type="protein sequence ID" value="KDR13120.1"/>
    <property type="molecule type" value="Genomic_DNA"/>
</dbReference>
<evidence type="ECO:0000256" key="7">
    <source>
        <dbReference type="RuleBase" id="RU000382"/>
    </source>
</evidence>
<dbReference type="Proteomes" id="UP000027135">
    <property type="component" value="Unassembled WGS sequence"/>
</dbReference>
<reference evidence="8 9" key="1">
    <citation type="journal article" date="2014" name="Nat. Commun.">
        <title>Molecular traces of alternative social organization in a termite genome.</title>
        <authorList>
            <person name="Terrapon N."/>
            <person name="Li C."/>
            <person name="Robertson H.M."/>
            <person name="Ji L."/>
            <person name="Meng X."/>
            <person name="Booth W."/>
            <person name="Chen Z."/>
            <person name="Childers C.P."/>
            <person name="Glastad K.M."/>
            <person name="Gokhale K."/>
            <person name="Gowin J."/>
            <person name="Gronenberg W."/>
            <person name="Hermansen R.A."/>
            <person name="Hu H."/>
            <person name="Hunt B.G."/>
            <person name="Huylmans A.K."/>
            <person name="Khalil S.M."/>
            <person name="Mitchell R.D."/>
            <person name="Munoz-Torres M.C."/>
            <person name="Mustard J.A."/>
            <person name="Pan H."/>
            <person name="Reese J.T."/>
            <person name="Scharf M.E."/>
            <person name="Sun F."/>
            <person name="Vogel H."/>
            <person name="Xiao J."/>
            <person name="Yang W."/>
            <person name="Yang Z."/>
            <person name="Yang Z."/>
            <person name="Zhou J."/>
            <person name="Zhu J."/>
            <person name="Brent C.S."/>
            <person name="Elsik C.G."/>
            <person name="Goodisman M.A."/>
            <person name="Liberles D.A."/>
            <person name="Roe R.M."/>
            <person name="Vargo E.L."/>
            <person name="Vilcinskas A."/>
            <person name="Wang J."/>
            <person name="Bornberg-Bauer E."/>
            <person name="Korb J."/>
            <person name="Zhang G."/>
            <person name="Liebig J."/>
        </authorList>
    </citation>
    <scope>NUCLEOTIDE SEQUENCE [LARGE SCALE GENOMIC DNA]</scope>
    <source>
        <tissue evidence="8">Whole organism</tissue>
    </source>
</reference>
<evidence type="ECO:0000313" key="8">
    <source>
        <dbReference type="EMBL" id="KDR13120.1"/>
    </source>
</evidence>
<dbReference type="OMA" id="FNTSQYT"/>
<keyword evidence="4 6" id="KW-0663">Pyridoxal phosphate</keyword>
<evidence type="ECO:0000256" key="1">
    <source>
        <dbReference type="ARBA" id="ARBA00001933"/>
    </source>
</evidence>
<dbReference type="GO" id="GO:0030170">
    <property type="term" value="F:pyridoxal phosphate binding"/>
    <property type="evidence" value="ECO:0007669"/>
    <property type="project" value="InterPro"/>
</dbReference>
<evidence type="ECO:0000256" key="2">
    <source>
        <dbReference type="ARBA" id="ARBA00009533"/>
    </source>
</evidence>
<evidence type="ECO:0008006" key="10">
    <source>
        <dbReference type="Google" id="ProtNLM"/>
    </source>
</evidence>
<dbReference type="GO" id="GO:0019752">
    <property type="term" value="P:carboxylic acid metabolic process"/>
    <property type="evidence" value="ECO:0007669"/>
    <property type="project" value="InterPro"/>
</dbReference>